<dbReference type="Proteomes" id="UP001055879">
    <property type="component" value="Linkage Group LG10"/>
</dbReference>
<proteinExistence type="predicted"/>
<keyword evidence="2" id="KW-1185">Reference proteome</keyword>
<evidence type="ECO:0000313" key="1">
    <source>
        <dbReference type="EMBL" id="KAI3697601.1"/>
    </source>
</evidence>
<reference evidence="1 2" key="2">
    <citation type="journal article" date="2022" name="Mol. Ecol. Resour.">
        <title>The genomes of chicory, endive, great burdock and yacon provide insights into Asteraceae paleo-polyploidization history and plant inulin production.</title>
        <authorList>
            <person name="Fan W."/>
            <person name="Wang S."/>
            <person name="Wang H."/>
            <person name="Wang A."/>
            <person name="Jiang F."/>
            <person name="Liu H."/>
            <person name="Zhao H."/>
            <person name="Xu D."/>
            <person name="Zhang Y."/>
        </authorList>
    </citation>
    <scope>NUCLEOTIDE SEQUENCE [LARGE SCALE GENOMIC DNA]</scope>
    <source>
        <strain evidence="2">cv. Niubang</strain>
    </source>
</reference>
<gene>
    <name evidence="1" type="ORF">L6452_30695</name>
</gene>
<reference evidence="2" key="1">
    <citation type="journal article" date="2022" name="Mol. Ecol. Resour.">
        <title>The genomes of chicory, endive, great burdock and yacon provide insights into Asteraceae palaeo-polyploidization history and plant inulin production.</title>
        <authorList>
            <person name="Fan W."/>
            <person name="Wang S."/>
            <person name="Wang H."/>
            <person name="Wang A."/>
            <person name="Jiang F."/>
            <person name="Liu H."/>
            <person name="Zhao H."/>
            <person name="Xu D."/>
            <person name="Zhang Y."/>
        </authorList>
    </citation>
    <scope>NUCLEOTIDE SEQUENCE [LARGE SCALE GENOMIC DNA]</scope>
    <source>
        <strain evidence="2">cv. Niubang</strain>
    </source>
</reference>
<organism evidence="1 2">
    <name type="scientific">Arctium lappa</name>
    <name type="common">Greater burdock</name>
    <name type="synonym">Lappa major</name>
    <dbReference type="NCBI Taxonomy" id="4217"/>
    <lineage>
        <taxon>Eukaryota</taxon>
        <taxon>Viridiplantae</taxon>
        <taxon>Streptophyta</taxon>
        <taxon>Embryophyta</taxon>
        <taxon>Tracheophyta</taxon>
        <taxon>Spermatophyta</taxon>
        <taxon>Magnoliopsida</taxon>
        <taxon>eudicotyledons</taxon>
        <taxon>Gunneridae</taxon>
        <taxon>Pentapetalae</taxon>
        <taxon>asterids</taxon>
        <taxon>campanulids</taxon>
        <taxon>Asterales</taxon>
        <taxon>Asteraceae</taxon>
        <taxon>Carduoideae</taxon>
        <taxon>Cardueae</taxon>
        <taxon>Arctiinae</taxon>
        <taxon>Arctium</taxon>
    </lineage>
</organism>
<protein>
    <submittedName>
        <fullName evidence="1">Uncharacterized protein</fullName>
    </submittedName>
</protein>
<sequence>MAITKSKPRKRTHAEMKGAESSFENSPNKQYPPSKKIAKEKQPPTKRFTRSSSRFKTKPMTEDEGSAITLYEDSKEKDSKEVNSEAVVSKLSTTALDALAVVARAQVQTLEATTVQTTIIPTEATSVAVSPFPNEGNDFSTLLQVHQITTLPNLSTIAQISTLRASVDKESAAMDELLGRRAIQTTPANTTITTTLETPTKNPNICPTVEAAIIPETTIPTPLTTPVPTPLNTPLITPVATPKATKTNPLVSPSKISDDTLSELLRINLTPKHQEQHSVNSTPPTQHQLVDEPSEETLEPSPIASQNTEPLGTPVNNTYVNMAIDSPVNEDLPQFSLRMVEHSPSMSLVSPVHTATTPPTAGDAQDDDIEVDMTRVKRRTKYKKKLKAKKKEKETKKVEIAEDTEVEDISPPNRITRQGAQSMAQAEGSVGQSYSSLPVLLEEVKVKILPL</sequence>
<evidence type="ECO:0000313" key="2">
    <source>
        <dbReference type="Proteomes" id="UP001055879"/>
    </source>
</evidence>
<accession>A0ACB8ZJU0</accession>
<comment type="caution">
    <text evidence="1">The sequence shown here is derived from an EMBL/GenBank/DDBJ whole genome shotgun (WGS) entry which is preliminary data.</text>
</comment>
<name>A0ACB8ZJU0_ARCLA</name>
<dbReference type="EMBL" id="CM042056">
    <property type="protein sequence ID" value="KAI3697601.1"/>
    <property type="molecule type" value="Genomic_DNA"/>
</dbReference>